<accession>A0A1S8WP20</accession>
<dbReference type="AlphaFoldDB" id="A0A1S8WP20"/>
<gene>
    <name evidence="1" type="ORF">X801_08063</name>
</gene>
<dbReference type="Proteomes" id="UP000243686">
    <property type="component" value="Unassembled WGS sequence"/>
</dbReference>
<dbReference type="Gene3D" id="1.25.40.20">
    <property type="entry name" value="Ankyrin repeat-containing domain"/>
    <property type="match status" value="1"/>
</dbReference>
<evidence type="ECO:0000313" key="1">
    <source>
        <dbReference type="EMBL" id="OON16127.1"/>
    </source>
</evidence>
<evidence type="ECO:0000313" key="2">
    <source>
        <dbReference type="Proteomes" id="UP000243686"/>
    </source>
</evidence>
<sequence>MVTLVRSFTVDLKQSTSQPDVITDETSCAPWISAAVALLYRLVVLGNVPVNAQNSQGNTVMHLSCIRPHAEVLQVHLIRLVKREDMDCVQKYLRAWSRTAVSNSEGQSLLDFAAATGSHEIHRRITEAQATNELVAHSMALDTEKMLKFLTSRR</sequence>
<keyword evidence="2" id="KW-1185">Reference proteome</keyword>
<dbReference type="SUPFAM" id="SSF48403">
    <property type="entry name" value="Ankyrin repeat"/>
    <property type="match status" value="1"/>
</dbReference>
<evidence type="ECO:0008006" key="3">
    <source>
        <dbReference type="Google" id="ProtNLM"/>
    </source>
</evidence>
<reference evidence="1 2" key="1">
    <citation type="submission" date="2015-03" db="EMBL/GenBank/DDBJ databases">
        <title>Draft genome of the nematode, Opisthorchis viverrini.</title>
        <authorList>
            <person name="Mitreva M."/>
        </authorList>
    </citation>
    <scope>NUCLEOTIDE SEQUENCE [LARGE SCALE GENOMIC DNA]</scope>
    <source>
        <strain evidence="1">Khon Kaen</strain>
    </source>
</reference>
<feature type="non-terminal residue" evidence="1">
    <location>
        <position position="154"/>
    </location>
</feature>
<organism evidence="1 2">
    <name type="scientific">Opisthorchis viverrini</name>
    <name type="common">Southeast Asian liver fluke</name>
    <dbReference type="NCBI Taxonomy" id="6198"/>
    <lineage>
        <taxon>Eukaryota</taxon>
        <taxon>Metazoa</taxon>
        <taxon>Spiralia</taxon>
        <taxon>Lophotrochozoa</taxon>
        <taxon>Platyhelminthes</taxon>
        <taxon>Trematoda</taxon>
        <taxon>Digenea</taxon>
        <taxon>Opisthorchiida</taxon>
        <taxon>Opisthorchiata</taxon>
        <taxon>Opisthorchiidae</taxon>
        <taxon>Opisthorchis</taxon>
    </lineage>
</organism>
<proteinExistence type="predicted"/>
<dbReference type="EMBL" id="KV898699">
    <property type="protein sequence ID" value="OON16127.1"/>
    <property type="molecule type" value="Genomic_DNA"/>
</dbReference>
<protein>
    <recommendedName>
        <fullName evidence="3">Ankyrin repeat protein</fullName>
    </recommendedName>
</protein>
<dbReference type="InterPro" id="IPR036770">
    <property type="entry name" value="Ankyrin_rpt-contain_sf"/>
</dbReference>
<name>A0A1S8WP20_OPIVI</name>